<evidence type="ECO:0000313" key="2">
    <source>
        <dbReference type="EMBL" id="MFD2043040.1"/>
    </source>
</evidence>
<keyword evidence="3" id="KW-1185">Reference proteome</keyword>
<keyword evidence="1" id="KW-0472">Membrane</keyword>
<keyword evidence="1" id="KW-1133">Transmembrane helix</keyword>
<feature type="transmembrane region" description="Helical" evidence="1">
    <location>
        <begin position="60"/>
        <end position="83"/>
    </location>
</feature>
<dbReference type="EMBL" id="JBHUHQ010000002">
    <property type="protein sequence ID" value="MFD2043040.1"/>
    <property type="molecule type" value="Genomic_DNA"/>
</dbReference>
<protein>
    <submittedName>
        <fullName evidence="2">Uncharacterized protein</fullName>
    </submittedName>
</protein>
<dbReference type="Proteomes" id="UP001597383">
    <property type="component" value="Unassembled WGS sequence"/>
</dbReference>
<keyword evidence="1" id="KW-0812">Transmembrane</keyword>
<dbReference type="RefSeq" id="WP_377554843.1">
    <property type="nucleotide sequence ID" value="NZ_JBHUHQ010000002.1"/>
</dbReference>
<reference evidence="3" key="1">
    <citation type="journal article" date="2019" name="Int. J. Syst. Evol. Microbiol.">
        <title>The Global Catalogue of Microorganisms (GCM) 10K type strain sequencing project: providing services to taxonomists for standard genome sequencing and annotation.</title>
        <authorList>
            <consortium name="The Broad Institute Genomics Platform"/>
            <consortium name="The Broad Institute Genome Sequencing Center for Infectious Disease"/>
            <person name="Wu L."/>
            <person name="Ma J."/>
        </authorList>
    </citation>
    <scope>NUCLEOTIDE SEQUENCE [LARGE SCALE GENOMIC DNA]</scope>
    <source>
        <strain evidence="3">R28</strain>
    </source>
</reference>
<accession>A0ABW4VWV4</accession>
<name>A0ABW4VWV4_9BACI</name>
<comment type="caution">
    <text evidence="2">The sequence shown here is derived from an EMBL/GenBank/DDBJ whole genome shotgun (WGS) entry which is preliminary data.</text>
</comment>
<feature type="transmembrane region" description="Helical" evidence="1">
    <location>
        <begin position="121"/>
        <end position="142"/>
    </location>
</feature>
<sequence>MIYMYVITGILLLVFSIKPKHMERRNIYIVWITIICIELVADLFLWNIMEFYYFAGDVQFNFGVMLIKFLMAPIFGILFLNYMPNSFSHFIPYWLLWTVFTIFFEWTAVYFDYLTYTGWKLWYSAIFYAFIFPFLRWHYFYIR</sequence>
<feature type="transmembrane region" description="Helical" evidence="1">
    <location>
        <begin position="27"/>
        <end position="48"/>
    </location>
</feature>
<evidence type="ECO:0000256" key="1">
    <source>
        <dbReference type="SAM" id="Phobius"/>
    </source>
</evidence>
<feature type="transmembrane region" description="Helical" evidence="1">
    <location>
        <begin position="90"/>
        <end position="109"/>
    </location>
</feature>
<organism evidence="2 3">
    <name type="scientific">Ornithinibacillus salinisoli</name>
    <dbReference type="NCBI Taxonomy" id="1848459"/>
    <lineage>
        <taxon>Bacteria</taxon>
        <taxon>Bacillati</taxon>
        <taxon>Bacillota</taxon>
        <taxon>Bacilli</taxon>
        <taxon>Bacillales</taxon>
        <taxon>Bacillaceae</taxon>
        <taxon>Ornithinibacillus</taxon>
    </lineage>
</organism>
<evidence type="ECO:0000313" key="3">
    <source>
        <dbReference type="Proteomes" id="UP001597383"/>
    </source>
</evidence>
<gene>
    <name evidence="2" type="ORF">ACFSJF_01785</name>
</gene>
<proteinExistence type="predicted"/>